<gene>
    <name evidence="2" type="ORF">SAMN05661003_10193</name>
</gene>
<accession>A0A1G6WZS3</accession>
<dbReference type="AlphaFoldDB" id="A0A1G6WZS3"/>
<feature type="region of interest" description="Disordered" evidence="1">
    <location>
        <begin position="1"/>
        <end position="36"/>
    </location>
</feature>
<evidence type="ECO:0000256" key="1">
    <source>
        <dbReference type="SAM" id="MobiDB-lite"/>
    </source>
</evidence>
<dbReference type="RefSeq" id="WP_092075252.1">
    <property type="nucleotide sequence ID" value="NZ_FNAQ01000001.1"/>
</dbReference>
<proteinExistence type="predicted"/>
<keyword evidence="3" id="KW-1185">Reference proteome</keyword>
<reference evidence="3" key="1">
    <citation type="submission" date="2016-10" db="EMBL/GenBank/DDBJ databases">
        <authorList>
            <person name="Varghese N."/>
            <person name="Submissions S."/>
        </authorList>
    </citation>
    <scope>NUCLEOTIDE SEQUENCE [LARGE SCALE GENOMIC DNA]</scope>
    <source>
        <strain evidence="3">DSM 8987</strain>
    </source>
</reference>
<protein>
    <submittedName>
        <fullName evidence="2">Uncharacterized protein</fullName>
    </submittedName>
</protein>
<organism evidence="2 3">
    <name type="scientific">Desulfuromonas thiophila</name>
    <dbReference type="NCBI Taxonomy" id="57664"/>
    <lineage>
        <taxon>Bacteria</taxon>
        <taxon>Pseudomonadati</taxon>
        <taxon>Thermodesulfobacteriota</taxon>
        <taxon>Desulfuromonadia</taxon>
        <taxon>Desulfuromonadales</taxon>
        <taxon>Desulfuromonadaceae</taxon>
        <taxon>Desulfuromonas</taxon>
    </lineage>
</organism>
<name>A0A1G6WZS3_9BACT</name>
<dbReference type="Proteomes" id="UP000243205">
    <property type="component" value="Unassembled WGS sequence"/>
</dbReference>
<sequence>MMGQEQVQQETSGPRQTPPATDCQSHSQTSPPAAAEAANLAQVQAMLGQLAAGQQALWQQLHAWQQEQMARPVTTHGPPPQASACEHHDPAQSAQQQTEHFLELAQKFSRGEMNLSDVAGGLSQLTSPSGSFWKGVLIGGGLTLLVSNDGIREALTGLFRGGDGSAADATSSN</sequence>
<feature type="compositionally biased region" description="Polar residues" evidence="1">
    <location>
        <begin position="1"/>
        <end position="31"/>
    </location>
</feature>
<evidence type="ECO:0000313" key="2">
    <source>
        <dbReference type="EMBL" id="SDD71470.1"/>
    </source>
</evidence>
<feature type="region of interest" description="Disordered" evidence="1">
    <location>
        <begin position="69"/>
        <end position="98"/>
    </location>
</feature>
<dbReference type="STRING" id="57664.SAMN05661003_10193"/>
<evidence type="ECO:0000313" key="3">
    <source>
        <dbReference type="Proteomes" id="UP000243205"/>
    </source>
</evidence>
<dbReference type="EMBL" id="FNAQ01000001">
    <property type="protein sequence ID" value="SDD71470.1"/>
    <property type="molecule type" value="Genomic_DNA"/>
</dbReference>